<dbReference type="Proteomes" id="UP000015104">
    <property type="component" value="Unassembled WGS sequence"/>
</dbReference>
<dbReference type="EnsemblMetazoa" id="tetur20g01850.1">
    <property type="protein sequence ID" value="tetur20g01850.1"/>
    <property type="gene ID" value="tetur20g01850"/>
</dbReference>
<protein>
    <submittedName>
        <fullName evidence="1">Uncharacterized protein</fullName>
    </submittedName>
</protein>
<dbReference type="EMBL" id="CAEY01000513">
    <property type="status" value="NOT_ANNOTATED_CDS"/>
    <property type="molecule type" value="Genomic_DNA"/>
</dbReference>
<evidence type="ECO:0000313" key="1">
    <source>
        <dbReference type="EnsemblMetazoa" id="tetur20g01850.1"/>
    </source>
</evidence>
<dbReference type="AlphaFoldDB" id="T1KT42"/>
<evidence type="ECO:0000313" key="2">
    <source>
        <dbReference type="Proteomes" id="UP000015104"/>
    </source>
</evidence>
<reference evidence="1" key="2">
    <citation type="submission" date="2015-06" db="UniProtKB">
        <authorList>
            <consortium name="EnsemblMetazoa"/>
        </authorList>
    </citation>
    <scope>IDENTIFICATION</scope>
</reference>
<sequence>MFIKLNIINDLQYKSLQGNNQLQLIVPH</sequence>
<keyword evidence="2" id="KW-1185">Reference proteome</keyword>
<accession>T1KT42</accession>
<name>T1KT42_TETUR</name>
<dbReference type="HOGENOM" id="CLU_3413380_0_0_1"/>
<reference evidence="2" key="1">
    <citation type="submission" date="2011-08" db="EMBL/GenBank/DDBJ databases">
        <authorList>
            <person name="Rombauts S."/>
        </authorList>
    </citation>
    <scope>NUCLEOTIDE SEQUENCE</scope>
    <source>
        <strain evidence="2">London</strain>
    </source>
</reference>
<proteinExistence type="predicted"/>
<organism evidence="1 2">
    <name type="scientific">Tetranychus urticae</name>
    <name type="common">Two-spotted spider mite</name>
    <dbReference type="NCBI Taxonomy" id="32264"/>
    <lineage>
        <taxon>Eukaryota</taxon>
        <taxon>Metazoa</taxon>
        <taxon>Ecdysozoa</taxon>
        <taxon>Arthropoda</taxon>
        <taxon>Chelicerata</taxon>
        <taxon>Arachnida</taxon>
        <taxon>Acari</taxon>
        <taxon>Acariformes</taxon>
        <taxon>Trombidiformes</taxon>
        <taxon>Prostigmata</taxon>
        <taxon>Eleutherengona</taxon>
        <taxon>Raphignathae</taxon>
        <taxon>Tetranychoidea</taxon>
        <taxon>Tetranychidae</taxon>
        <taxon>Tetranychus</taxon>
    </lineage>
</organism>